<proteinExistence type="predicted"/>
<keyword evidence="3" id="KW-1185">Reference proteome</keyword>
<feature type="domain" description="Glycosyl transferase family 25" evidence="1">
    <location>
        <begin position="1"/>
        <end position="160"/>
    </location>
</feature>
<name>A0A0F5LBR8_9HYPH</name>
<comment type="caution">
    <text evidence="2">The sequence shown here is derived from an EMBL/GenBank/DDBJ whole genome shotgun (WGS) entry which is preliminary data.</text>
</comment>
<evidence type="ECO:0000313" key="3">
    <source>
        <dbReference type="Proteomes" id="UP000033514"/>
    </source>
</evidence>
<dbReference type="OrthoDB" id="259382at2"/>
<evidence type="ECO:0000313" key="2">
    <source>
        <dbReference type="EMBL" id="KKB79793.1"/>
    </source>
</evidence>
<gene>
    <name evidence="2" type="ORF">VW35_04635</name>
</gene>
<dbReference type="AlphaFoldDB" id="A0A0F5LBR8"/>
<dbReference type="InterPro" id="IPR002654">
    <property type="entry name" value="Glyco_trans_25"/>
</dbReference>
<dbReference type="PATRIC" id="fig|361041.3.peg.233"/>
<dbReference type="STRING" id="361041.VW35_04635"/>
<sequence length="264" mass="29498">MLPIYYINLANRRDRRAFMENQFSRLQLSGTRIEAVTPADISAEDIDRFCNPLRPSFLRRNELACTLSHERCWQSMLDSGAERALVFEDDVRLASALPAFLKAVSQVDAELIRIDALGGTIRVYPPHAEAGGIRLRKFRSTPIGAAGYVISASAARKLLGDPDLRHRPVDLALYDPFDGPGARISRVLTDPALCQQVGELDQKVGQSNIVADGITHIYAQRHPLRHRASKLRTGIRRGLRNAVDHFAQQKLGLERRLIPMATEN</sequence>
<protein>
    <recommendedName>
        <fullName evidence="1">Glycosyl transferase family 25 domain-containing protein</fullName>
    </recommendedName>
</protein>
<reference evidence="2 3" key="1">
    <citation type="submission" date="2015-03" db="EMBL/GenBank/DDBJ databases">
        <authorList>
            <person name="Hassan Y.I."/>
            <person name="Lepp D."/>
            <person name="Zhou T."/>
        </authorList>
    </citation>
    <scope>NUCLEOTIDE SEQUENCE [LARGE SCALE GENOMIC DNA]</scope>
    <source>
        <strain evidence="2 3">GH2-10</strain>
    </source>
</reference>
<evidence type="ECO:0000259" key="1">
    <source>
        <dbReference type="Pfam" id="PF01755"/>
    </source>
</evidence>
<dbReference type="Proteomes" id="UP000033514">
    <property type="component" value="Unassembled WGS sequence"/>
</dbReference>
<dbReference type="Pfam" id="PF01755">
    <property type="entry name" value="Glyco_transf_25"/>
    <property type="match status" value="1"/>
</dbReference>
<organism evidence="2 3">
    <name type="scientific">Devosia soli</name>
    <dbReference type="NCBI Taxonomy" id="361041"/>
    <lineage>
        <taxon>Bacteria</taxon>
        <taxon>Pseudomonadati</taxon>
        <taxon>Pseudomonadota</taxon>
        <taxon>Alphaproteobacteria</taxon>
        <taxon>Hyphomicrobiales</taxon>
        <taxon>Devosiaceae</taxon>
        <taxon>Devosia</taxon>
    </lineage>
</organism>
<accession>A0A0F5LBR8</accession>
<dbReference type="EMBL" id="LAJG01000014">
    <property type="protein sequence ID" value="KKB79793.1"/>
    <property type="molecule type" value="Genomic_DNA"/>
</dbReference>
<dbReference type="CDD" id="cd06532">
    <property type="entry name" value="Glyco_transf_25"/>
    <property type="match status" value="1"/>
</dbReference>